<proteinExistence type="predicted"/>
<dbReference type="OrthoDB" id="10050612at2759"/>
<dbReference type="InterPro" id="IPR005374">
    <property type="entry name" value="BBLN_eukaryota"/>
</dbReference>
<dbReference type="PANTHER" id="PTHR34344">
    <property type="entry name" value="UPF0184 PROTEIN C9ORF16"/>
    <property type="match status" value="1"/>
</dbReference>
<dbReference type="EMBL" id="JACMRX010000003">
    <property type="protein sequence ID" value="KAF7992860.1"/>
    <property type="molecule type" value="Genomic_DNA"/>
</dbReference>
<gene>
    <name evidence="3" type="ORF">HCN44_005204</name>
</gene>
<reference evidence="3 4" key="1">
    <citation type="submission" date="2020-08" db="EMBL/GenBank/DDBJ databases">
        <title>Aphidius gifuensis genome sequencing and assembly.</title>
        <authorList>
            <person name="Du Z."/>
        </authorList>
    </citation>
    <scope>NUCLEOTIDE SEQUENCE [LARGE SCALE GENOMIC DNA]</scope>
    <source>
        <strain evidence="3">YNYX2018</strain>
        <tissue evidence="3">Adults</tissue>
    </source>
</reference>
<evidence type="ECO:0000313" key="4">
    <source>
        <dbReference type="Proteomes" id="UP000639338"/>
    </source>
</evidence>
<evidence type="ECO:0000256" key="1">
    <source>
        <dbReference type="SAM" id="Coils"/>
    </source>
</evidence>
<feature type="region of interest" description="Disordered" evidence="2">
    <location>
        <begin position="1"/>
        <end position="27"/>
    </location>
</feature>
<feature type="compositionally biased region" description="Polar residues" evidence="2">
    <location>
        <begin position="75"/>
        <end position="90"/>
    </location>
</feature>
<sequence length="90" mass="10176">MVVNAVEPCNNVNEDDDNSLESEDDNYDDAEFQSLNAQLDQLNSVLDNLETKNDVIRAELVELLKSNKETRKQIQDSQLTSTTSNDDNKN</sequence>
<dbReference type="PANTHER" id="PTHR34344:SF1">
    <property type="entry name" value="BUBLIN COILED-COIL PROTEIN"/>
    <property type="match status" value="1"/>
</dbReference>
<accession>A0A834XVH9</accession>
<dbReference type="Pfam" id="PF03670">
    <property type="entry name" value="UPF0184"/>
    <property type="match status" value="1"/>
</dbReference>
<evidence type="ECO:0000313" key="3">
    <source>
        <dbReference type="EMBL" id="KAF7992860.1"/>
    </source>
</evidence>
<feature type="coiled-coil region" evidence="1">
    <location>
        <begin position="32"/>
        <end position="66"/>
    </location>
</feature>
<feature type="compositionally biased region" description="Acidic residues" evidence="2">
    <location>
        <begin position="13"/>
        <end position="27"/>
    </location>
</feature>
<protein>
    <submittedName>
        <fullName evidence="3">Uncharacterized protein</fullName>
    </submittedName>
</protein>
<keyword evidence="4" id="KW-1185">Reference proteome</keyword>
<dbReference type="AlphaFoldDB" id="A0A834XVH9"/>
<keyword evidence="1" id="KW-0175">Coiled coil</keyword>
<organism evidence="3 4">
    <name type="scientific">Aphidius gifuensis</name>
    <name type="common">Parasitoid wasp</name>
    <dbReference type="NCBI Taxonomy" id="684658"/>
    <lineage>
        <taxon>Eukaryota</taxon>
        <taxon>Metazoa</taxon>
        <taxon>Ecdysozoa</taxon>
        <taxon>Arthropoda</taxon>
        <taxon>Hexapoda</taxon>
        <taxon>Insecta</taxon>
        <taxon>Pterygota</taxon>
        <taxon>Neoptera</taxon>
        <taxon>Endopterygota</taxon>
        <taxon>Hymenoptera</taxon>
        <taxon>Apocrita</taxon>
        <taxon>Ichneumonoidea</taxon>
        <taxon>Braconidae</taxon>
        <taxon>Aphidiinae</taxon>
        <taxon>Aphidius</taxon>
    </lineage>
</organism>
<name>A0A834XVH9_APHGI</name>
<feature type="region of interest" description="Disordered" evidence="2">
    <location>
        <begin position="69"/>
        <end position="90"/>
    </location>
</feature>
<evidence type="ECO:0000256" key="2">
    <source>
        <dbReference type="SAM" id="MobiDB-lite"/>
    </source>
</evidence>
<dbReference type="Proteomes" id="UP000639338">
    <property type="component" value="Unassembled WGS sequence"/>
</dbReference>
<comment type="caution">
    <text evidence="3">The sequence shown here is derived from an EMBL/GenBank/DDBJ whole genome shotgun (WGS) entry which is preliminary data.</text>
</comment>